<evidence type="ECO:0000256" key="1">
    <source>
        <dbReference type="PIRNR" id="PIRNR001365"/>
    </source>
</evidence>
<dbReference type="PRINTS" id="PR00146">
    <property type="entry name" value="DHPICSNTHASE"/>
</dbReference>
<dbReference type="PIRSF" id="PIRSF001365">
    <property type="entry name" value="DHDPS"/>
    <property type="match status" value="1"/>
</dbReference>
<evidence type="ECO:0000256" key="3">
    <source>
        <dbReference type="PIRSR" id="PIRSR001365-2"/>
    </source>
</evidence>
<dbReference type="Proteomes" id="UP000054251">
    <property type="component" value="Unassembled WGS sequence"/>
</dbReference>
<dbReference type="SUPFAM" id="SSF51569">
    <property type="entry name" value="Aldolase"/>
    <property type="match status" value="1"/>
</dbReference>
<dbReference type="PANTHER" id="PTHR12128:SF68">
    <property type="entry name" value="DIHYDRODIPICOLINATE SYNTHETASE"/>
    <property type="match status" value="1"/>
</dbReference>
<dbReference type="GeneID" id="26840446"/>
<dbReference type="Pfam" id="PF00701">
    <property type="entry name" value="DHDPS"/>
    <property type="match status" value="1"/>
</dbReference>
<dbReference type="AlphaFoldDB" id="A0A0V1PWZ7"/>
<proteinExistence type="inferred from homology"/>
<dbReference type="PANTHER" id="PTHR12128">
    <property type="entry name" value="DIHYDRODIPICOLINATE SYNTHASE"/>
    <property type="match status" value="1"/>
</dbReference>
<gene>
    <name evidence="4" type="ORF">AC631_03437</name>
</gene>
<feature type="binding site" evidence="3">
    <location>
        <position position="221"/>
    </location>
    <ligand>
        <name>pyruvate</name>
        <dbReference type="ChEBI" id="CHEBI:15361"/>
    </ligand>
</feature>
<dbReference type="InterPro" id="IPR013785">
    <property type="entry name" value="Aldolase_TIM"/>
</dbReference>
<dbReference type="InterPro" id="IPR002220">
    <property type="entry name" value="DapA-like"/>
</dbReference>
<organism evidence="4 5">
    <name type="scientific">Debaryomyces fabryi</name>
    <dbReference type="NCBI Taxonomy" id="58627"/>
    <lineage>
        <taxon>Eukaryota</taxon>
        <taxon>Fungi</taxon>
        <taxon>Dikarya</taxon>
        <taxon>Ascomycota</taxon>
        <taxon>Saccharomycotina</taxon>
        <taxon>Pichiomycetes</taxon>
        <taxon>Debaryomycetaceae</taxon>
        <taxon>Debaryomyces</taxon>
    </lineage>
</organism>
<feature type="active site" description="Schiff-base intermediate with substrate" evidence="2">
    <location>
        <position position="176"/>
    </location>
</feature>
<sequence length="315" mass="34661">MTVAESSILPRGIYSPIPTYFKNDGKFSLDTETQVKHALMLYKSGINGLVVSGSMGEATNISPAERNSALKSLRKAIPDRNFKLIAGMPPSSIAEVIKESEESKKSGADFIIVLVPGYFGTSLISQQGIIDYFLNIADYSALPIVIYNYPGSSNNVNITIDTFEVLSKHENIVAVKLTHFNLDIYTLLGNNKAYETNNFRPFTGLGQVLIPSLAVGMFGAIDGLSGIFPKSMLKLMKLYEDGEKEKALQLQYIITKVDLMISELNVVGVKQLLKEVYGFGEIVSGRPPLSKPVDLKSFKKYETDIKKLAEIEKSL</sequence>
<dbReference type="SMART" id="SM01130">
    <property type="entry name" value="DHDPS"/>
    <property type="match status" value="1"/>
</dbReference>
<protein>
    <submittedName>
        <fullName evidence="4">Uncharacterized protein</fullName>
    </submittedName>
</protein>
<dbReference type="Gene3D" id="3.20.20.70">
    <property type="entry name" value="Aldolase class I"/>
    <property type="match status" value="1"/>
</dbReference>
<keyword evidence="1" id="KW-0456">Lyase</keyword>
<dbReference type="RefSeq" id="XP_015466890.1">
    <property type="nucleotide sequence ID" value="XM_015612266.1"/>
</dbReference>
<evidence type="ECO:0000256" key="2">
    <source>
        <dbReference type="PIRSR" id="PIRSR001365-1"/>
    </source>
</evidence>
<name>A0A0V1PWZ7_9ASCO</name>
<dbReference type="OrthoDB" id="191315at2759"/>
<dbReference type="CDD" id="cd00408">
    <property type="entry name" value="DHDPS-like"/>
    <property type="match status" value="1"/>
</dbReference>
<evidence type="ECO:0000313" key="4">
    <source>
        <dbReference type="EMBL" id="KSA00788.1"/>
    </source>
</evidence>
<feature type="active site" description="Proton donor/acceptor" evidence="2">
    <location>
        <position position="147"/>
    </location>
</feature>
<keyword evidence="5" id="KW-1185">Reference proteome</keyword>
<comment type="similarity">
    <text evidence="1">Belongs to the DapA family.</text>
</comment>
<dbReference type="GO" id="GO:0008840">
    <property type="term" value="F:4-hydroxy-tetrahydrodipicolinate synthase activity"/>
    <property type="evidence" value="ECO:0007669"/>
    <property type="project" value="TreeGrafter"/>
</dbReference>
<comment type="caution">
    <text evidence="4">The sequence shown here is derived from an EMBL/GenBank/DDBJ whole genome shotgun (WGS) entry which is preliminary data.</text>
</comment>
<reference evidence="4 5" key="1">
    <citation type="submission" date="2015-11" db="EMBL/GenBank/DDBJ databases">
        <title>The genome of Debaryomyces fabryi.</title>
        <authorList>
            <person name="Tafer H."/>
            <person name="Lopandic K."/>
        </authorList>
    </citation>
    <scope>NUCLEOTIDE SEQUENCE [LARGE SCALE GENOMIC DNA]</scope>
    <source>
        <strain evidence="4 5">CBS 789</strain>
    </source>
</reference>
<evidence type="ECO:0000313" key="5">
    <source>
        <dbReference type="Proteomes" id="UP000054251"/>
    </source>
</evidence>
<dbReference type="EMBL" id="LMYN01000074">
    <property type="protein sequence ID" value="KSA00788.1"/>
    <property type="molecule type" value="Genomic_DNA"/>
</dbReference>
<accession>A0A0V1PWZ7</accession>